<dbReference type="HOGENOM" id="CLU_016047_0_1_9"/>
<keyword evidence="6 7" id="KW-0472">Membrane</keyword>
<feature type="domain" description="ABC transmembrane type-1" evidence="8">
    <location>
        <begin position="69"/>
        <end position="283"/>
    </location>
</feature>
<dbReference type="PROSITE" id="PS50928">
    <property type="entry name" value="ABC_TM1"/>
    <property type="match status" value="1"/>
</dbReference>
<evidence type="ECO:0000256" key="1">
    <source>
        <dbReference type="ARBA" id="ARBA00004651"/>
    </source>
</evidence>
<dbReference type="OrthoDB" id="9785836at2"/>
<dbReference type="AlphaFoldDB" id="A0A089M0U3"/>
<accession>A0A089M0U3</accession>
<feature type="transmembrane region" description="Helical" evidence="7">
    <location>
        <begin position="105"/>
        <end position="129"/>
    </location>
</feature>
<protein>
    <submittedName>
        <fullName evidence="9">Protein lplB</fullName>
    </submittedName>
</protein>
<evidence type="ECO:0000256" key="5">
    <source>
        <dbReference type="ARBA" id="ARBA00022989"/>
    </source>
</evidence>
<name>A0A089M0U3_9BACL</name>
<sequence length="296" mass="33266">MNNKKDQAAFHLMLAPSIVFLIIFSFIPMFGIVMAFQNYIPAKGMSGSAWVGLDNFKFMFQIPDSKQILINTIVIALWKIIVGTFVSIVFALLLNEIRVRFVKKFMQTVVYLPNFLSWAVLATVVMNIFSYEGPVNAFLGWLGIDPVLFMASNHWFRPMLVLTDVWKGFGYGSIIYLASLTAIDPGLYEASSIDGANRLKQLWYVTLPGLMPTILLVTTLNLPNVLNAGFDQIFNLYNPLVYATSDIIDTYVYRVGLVQRQYSLGTAIGLLRSVVGIVLILSANKLAQKLTDYRIF</sequence>
<dbReference type="KEGG" id="pgm:PGRAT_03445"/>
<feature type="transmembrane region" description="Helical" evidence="7">
    <location>
        <begin position="262"/>
        <end position="281"/>
    </location>
</feature>
<keyword evidence="2 7" id="KW-0813">Transport</keyword>
<dbReference type="PANTHER" id="PTHR43227">
    <property type="entry name" value="BLL4140 PROTEIN"/>
    <property type="match status" value="1"/>
</dbReference>
<dbReference type="PANTHER" id="PTHR43227:SF11">
    <property type="entry name" value="BLL4140 PROTEIN"/>
    <property type="match status" value="1"/>
</dbReference>
<evidence type="ECO:0000313" key="10">
    <source>
        <dbReference type="Proteomes" id="UP000029500"/>
    </source>
</evidence>
<evidence type="ECO:0000259" key="8">
    <source>
        <dbReference type="PROSITE" id="PS50928"/>
    </source>
</evidence>
<dbReference type="eggNOG" id="COG4209">
    <property type="taxonomic scope" value="Bacteria"/>
</dbReference>
<reference evidence="9 10" key="1">
    <citation type="submission" date="2014-08" db="EMBL/GenBank/DDBJ databases">
        <title>Comparative genomics of the Paenibacillus odorifer group.</title>
        <authorList>
            <person name="den Bakker H.C."/>
            <person name="Tsai Y.-C."/>
            <person name="Martin N."/>
            <person name="Korlach J."/>
            <person name="Wiedmann M."/>
        </authorList>
    </citation>
    <scope>NUCLEOTIDE SEQUENCE [LARGE SCALE GENOMIC DNA]</scope>
    <source>
        <strain evidence="9 10">DSM 15220</strain>
    </source>
</reference>
<evidence type="ECO:0000256" key="4">
    <source>
        <dbReference type="ARBA" id="ARBA00022692"/>
    </source>
</evidence>
<dbReference type="CDD" id="cd06261">
    <property type="entry name" value="TM_PBP2"/>
    <property type="match status" value="1"/>
</dbReference>
<proteinExistence type="inferred from homology"/>
<dbReference type="EMBL" id="CP009287">
    <property type="protein sequence ID" value="AIQ66807.1"/>
    <property type="molecule type" value="Genomic_DNA"/>
</dbReference>
<keyword evidence="3" id="KW-1003">Cell membrane</keyword>
<dbReference type="Pfam" id="PF00528">
    <property type="entry name" value="BPD_transp_1"/>
    <property type="match status" value="1"/>
</dbReference>
<dbReference type="Gene3D" id="1.10.3720.10">
    <property type="entry name" value="MetI-like"/>
    <property type="match status" value="1"/>
</dbReference>
<comment type="subcellular location">
    <subcellularLocation>
        <location evidence="1 7">Cell membrane</location>
        <topology evidence="1 7">Multi-pass membrane protein</topology>
    </subcellularLocation>
</comment>
<dbReference type="GO" id="GO:0005886">
    <property type="term" value="C:plasma membrane"/>
    <property type="evidence" value="ECO:0007669"/>
    <property type="project" value="UniProtKB-SubCell"/>
</dbReference>
<keyword evidence="5 7" id="KW-1133">Transmembrane helix</keyword>
<feature type="transmembrane region" description="Helical" evidence="7">
    <location>
        <begin position="68"/>
        <end position="93"/>
    </location>
</feature>
<evidence type="ECO:0000256" key="3">
    <source>
        <dbReference type="ARBA" id="ARBA00022475"/>
    </source>
</evidence>
<comment type="similarity">
    <text evidence="7">Belongs to the binding-protein-dependent transport system permease family.</text>
</comment>
<evidence type="ECO:0000256" key="7">
    <source>
        <dbReference type="RuleBase" id="RU363032"/>
    </source>
</evidence>
<organism evidence="9 10">
    <name type="scientific">Paenibacillus graminis</name>
    <dbReference type="NCBI Taxonomy" id="189425"/>
    <lineage>
        <taxon>Bacteria</taxon>
        <taxon>Bacillati</taxon>
        <taxon>Bacillota</taxon>
        <taxon>Bacilli</taxon>
        <taxon>Bacillales</taxon>
        <taxon>Paenibacillaceae</taxon>
        <taxon>Paenibacillus</taxon>
    </lineage>
</organism>
<feature type="transmembrane region" description="Helical" evidence="7">
    <location>
        <begin position="12"/>
        <end position="36"/>
    </location>
</feature>
<feature type="transmembrane region" description="Helical" evidence="7">
    <location>
        <begin position="169"/>
        <end position="190"/>
    </location>
</feature>
<evidence type="ECO:0000313" key="9">
    <source>
        <dbReference type="EMBL" id="AIQ66807.1"/>
    </source>
</evidence>
<dbReference type="GO" id="GO:0055085">
    <property type="term" value="P:transmembrane transport"/>
    <property type="evidence" value="ECO:0007669"/>
    <property type="project" value="InterPro"/>
</dbReference>
<evidence type="ECO:0000256" key="6">
    <source>
        <dbReference type="ARBA" id="ARBA00023136"/>
    </source>
</evidence>
<dbReference type="RefSeq" id="WP_025703978.1">
    <property type="nucleotide sequence ID" value="NZ_CP009287.1"/>
</dbReference>
<gene>
    <name evidence="9" type="ORF">PGRAT_03445</name>
</gene>
<keyword evidence="10" id="KW-1185">Reference proteome</keyword>
<dbReference type="InterPro" id="IPR000515">
    <property type="entry name" value="MetI-like"/>
</dbReference>
<feature type="transmembrane region" description="Helical" evidence="7">
    <location>
        <begin position="202"/>
        <end position="222"/>
    </location>
</feature>
<dbReference type="InterPro" id="IPR035906">
    <property type="entry name" value="MetI-like_sf"/>
</dbReference>
<dbReference type="InterPro" id="IPR050809">
    <property type="entry name" value="UgpAE/MalFG_permease"/>
</dbReference>
<dbReference type="STRING" id="189425.PGRAT_03445"/>
<keyword evidence="4 7" id="KW-0812">Transmembrane</keyword>
<dbReference type="SUPFAM" id="SSF161098">
    <property type="entry name" value="MetI-like"/>
    <property type="match status" value="1"/>
</dbReference>
<dbReference type="Proteomes" id="UP000029500">
    <property type="component" value="Chromosome"/>
</dbReference>
<evidence type="ECO:0000256" key="2">
    <source>
        <dbReference type="ARBA" id="ARBA00022448"/>
    </source>
</evidence>